<feature type="signal peptide" evidence="3">
    <location>
        <begin position="1"/>
        <end position="18"/>
    </location>
</feature>
<organism evidence="5 6">
    <name type="scientific">Candidatus Manganitrophus noduliformans</name>
    <dbReference type="NCBI Taxonomy" id="2606439"/>
    <lineage>
        <taxon>Bacteria</taxon>
        <taxon>Pseudomonadati</taxon>
        <taxon>Nitrospirota</taxon>
        <taxon>Nitrospiria</taxon>
        <taxon>Candidatus Troglogloeales</taxon>
        <taxon>Candidatus Manganitrophaceae</taxon>
        <taxon>Candidatus Manganitrophus</taxon>
    </lineage>
</organism>
<evidence type="ECO:0000313" key="5">
    <source>
        <dbReference type="EMBL" id="NKE71010.1"/>
    </source>
</evidence>
<keyword evidence="5" id="KW-0575">Peroxidase</keyword>
<accession>A0A7X6DPL7</accession>
<dbReference type="SUPFAM" id="SSF52833">
    <property type="entry name" value="Thioredoxin-like"/>
    <property type="match status" value="1"/>
</dbReference>
<feature type="domain" description="Thioredoxin" evidence="4">
    <location>
        <begin position="53"/>
        <end position="200"/>
    </location>
</feature>
<evidence type="ECO:0000256" key="1">
    <source>
        <dbReference type="ARBA" id="ARBA00023157"/>
    </source>
</evidence>
<dbReference type="Proteomes" id="UP000534783">
    <property type="component" value="Unassembled WGS sequence"/>
</dbReference>
<comment type="caution">
    <text evidence="5">The sequence shown here is derived from an EMBL/GenBank/DDBJ whole genome shotgun (WGS) entry which is preliminary data.</text>
</comment>
<protein>
    <submittedName>
        <fullName evidence="5">Thiol peroxidase</fullName>
        <ecNumber evidence="5">1.11.1.-</ecNumber>
    </submittedName>
</protein>
<dbReference type="Gene3D" id="3.40.30.10">
    <property type="entry name" value="Glutaredoxin"/>
    <property type="match status" value="1"/>
</dbReference>
<name>A0A7X6DPL7_9BACT</name>
<dbReference type="EMBL" id="VTOW01000002">
    <property type="protein sequence ID" value="NKE71010.1"/>
    <property type="molecule type" value="Genomic_DNA"/>
</dbReference>
<evidence type="ECO:0000313" key="6">
    <source>
        <dbReference type="Proteomes" id="UP000534783"/>
    </source>
</evidence>
<dbReference type="PROSITE" id="PS51352">
    <property type="entry name" value="THIOREDOXIN_2"/>
    <property type="match status" value="1"/>
</dbReference>
<dbReference type="PROSITE" id="PS51257">
    <property type="entry name" value="PROKAR_LIPOPROTEIN"/>
    <property type="match status" value="1"/>
</dbReference>
<dbReference type="PANTHER" id="PTHR43110:SF1">
    <property type="entry name" value="THIOL PEROXIDASE"/>
    <property type="match status" value="1"/>
</dbReference>
<dbReference type="InterPro" id="IPR050455">
    <property type="entry name" value="Tpx_Peroxidase_subfamily"/>
</dbReference>
<evidence type="ECO:0000259" key="4">
    <source>
        <dbReference type="PROSITE" id="PS51352"/>
    </source>
</evidence>
<sequence>MKKIWIALILLSVVGCSAVRSQTMPIAKESASAGEGQSVTFKGKALALEGTGIKVGDRLPAAVLAANDLSPVNLAETGGKVRIISVVPSLDTPVCEEQTHALSERNGGLDKEVQLITVSMDLPFAQKRFSKEAKIGNVLFLSDYKGAEFGRSYGLLIQPLHLLSRAVLVVDKENVVRHLQVVPEITELPDLEAAMQAAKGLL</sequence>
<reference evidence="5 6" key="1">
    <citation type="journal article" date="2020" name="Nature">
        <title>Bacterial chemolithoautotrophy via manganese oxidation.</title>
        <authorList>
            <person name="Yu H."/>
            <person name="Leadbetter J.R."/>
        </authorList>
    </citation>
    <scope>NUCLEOTIDE SEQUENCE [LARGE SCALE GENOMIC DNA]</scope>
    <source>
        <strain evidence="5 6">Mn-1</strain>
    </source>
</reference>
<keyword evidence="3" id="KW-0732">Signal</keyword>
<dbReference type="InterPro" id="IPR013740">
    <property type="entry name" value="Redoxin"/>
</dbReference>
<evidence type="ECO:0000256" key="3">
    <source>
        <dbReference type="SAM" id="SignalP"/>
    </source>
</evidence>
<proteinExistence type="predicted"/>
<evidence type="ECO:0000256" key="2">
    <source>
        <dbReference type="ARBA" id="ARBA00023284"/>
    </source>
</evidence>
<dbReference type="PANTHER" id="PTHR43110">
    <property type="entry name" value="THIOL PEROXIDASE"/>
    <property type="match status" value="1"/>
</dbReference>
<dbReference type="InterPro" id="IPR002065">
    <property type="entry name" value="TPX"/>
</dbReference>
<dbReference type="GO" id="GO:0008379">
    <property type="term" value="F:thioredoxin peroxidase activity"/>
    <property type="evidence" value="ECO:0007669"/>
    <property type="project" value="InterPro"/>
</dbReference>
<dbReference type="CDD" id="cd03014">
    <property type="entry name" value="PRX_Atyp2cys"/>
    <property type="match status" value="1"/>
</dbReference>
<dbReference type="EC" id="1.11.1.-" evidence="5"/>
<dbReference type="RefSeq" id="WP_168059354.1">
    <property type="nucleotide sequence ID" value="NZ_VTOW01000002.1"/>
</dbReference>
<keyword evidence="1" id="KW-1015">Disulfide bond</keyword>
<dbReference type="InterPro" id="IPR036249">
    <property type="entry name" value="Thioredoxin-like_sf"/>
</dbReference>
<dbReference type="InterPro" id="IPR013766">
    <property type="entry name" value="Thioredoxin_domain"/>
</dbReference>
<keyword evidence="5" id="KW-0560">Oxidoreductase</keyword>
<keyword evidence="2" id="KW-0676">Redox-active center</keyword>
<gene>
    <name evidence="5" type="ORF">MNODULE_09695</name>
</gene>
<keyword evidence="6" id="KW-1185">Reference proteome</keyword>
<feature type="chain" id="PRO_5031063225" evidence="3">
    <location>
        <begin position="19"/>
        <end position="202"/>
    </location>
</feature>
<dbReference type="AlphaFoldDB" id="A0A7X6DPL7"/>
<dbReference type="NCBIfam" id="NF001808">
    <property type="entry name" value="PRK00522.1"/>
    <property type="match status" value="1"/>
</dbReference>
<dbReference type="Pfam" id="PF08534">
    <property type="entry name" value="Redoxin"/>
    <property type="match status" value="1"/>
</dbReference>